<keyword evidence="2 8" id="KW-0479">Metal-binding</keyword>
<feature type="binding site" evidence="8">
    <location>
        <position position="462"/>
    </location>
    <ligand>
        <name>Zn(2+)</name>
        <dbReference type="ChEBI" id="CHEBI:29105"/>
        <note>catalytic</note>
    </ligand>
</feature>
<reference evidence="12 13" key="1">
    <citation type="submission" date="2022-12" db="EMBL/GenBank/DDBJ databases">
        <title>Chromosome-level genome of Tegillarca granosa.</title>
        <authorList>
            <person name="Kim J."/>
        </authorList>
    </citation>
    <scope>NUCLEOTIDE SEQUENCE [LARGE SCALE GENOMIC DNA]</scope>
    <source>
        <strain evidence="12">Teg-2019</strain>
        <tissue evidence="12">Adductor muscle</tissue>
    </source>
</reference>
<evidence type="ECO:0000313" key="12">
    <source>
        <dbReference type="EMBL" id="KAJ8299086.1"/>
    </source>
</evidence>
<feature type="signal peptide" evidence="10">
    <location>
        <begin position="1"/>
        <end position="20"/>
    </location>
</feature>
<keyword evidence="3" id="KW-0378">Hydrolase</keyword>
<dbReference type="Gene3D" id="3.40.390.10">
    <property type="entry name" value="Collagenase (Catalytic Domain)"/>
    <property type="match status" value="1"/>
</dbReference>
<evidence type="ECO:0000313" key="13">
    <source>
        <dbReference type="Proteomes" id="UP001217089"/>
    </source>
</evidence>
<keyword evidence="7" id="KW-0325">Glycoprotein</keyword>
<dbReference type="EMBL" id="JARBDR010000921">
    <property type="protein sequence ID" value="KAJ8299086.1"/>
    <property type="molecule type" value="Genomic_DNA"/>
</dbReference>
<proteinExistence type="predicted"/>
<evidence type="ECO:0000256" key="2">
    <source>
        <dbReference type="ARBA" id="ARBA00022723"/>
    </source>
</evidence>
<keyword evidence="1" id="KW-0645">Protease</keyword>
<feature type="coiled-coil region" evidence="9">
    <location>
        <begin position="178"/>
        <end position="212"/>
    </location>
</feature>
<dbReference type="InterPro" id="IPR024079">
    <property type="entry name" value="MetalloPept_cat_dom_sf"/>
</dbReference>
<feature type="chain" id="PRO_5046538449" description="Peptidase M12B domain-containing protein" evidence="10">
    <location>
        <begin position="21"/>
        <end position="991"/>
    </location>
</feature>
<dbReference type="Pfam" id="PF17771">
    <property type="entry name" value="ADAMTS_CR_2"/>
    <property type="match status" value="1"/>
</dbReference>
<comment type="caution">
    <text evidence="12">The sequence shown here is derived from an EMBL/GenBank/DDBJ whole genome shotgun (WGS) entry which is preliminary data.</text>
</comment>
<comment type="caution">
    <text evidence="8">Lacks conserved residue(s) required for the propagation of feature annotation.</text>
</comment>
<keyword evidence="10" id="KW-0732">Signal</keyword>
<dbReference type="InterPro" id="IPR001590">
    <property type="entry name" value="Peptidase_M12B"/>
</dbReference>
<protein>
    <recommendedName>
        <fullName evidence="11">Peptidase M12B domain-containing protein</fullName>
    </recommendedName>
</protein>
<keyword evidence="6" id="KW-1015">Disulfide bond</keyword>
<feature type="domain" description="Peptidase M12B" evidence="11">
    <location>
        <begin position="310"/>
        <end position="529"/>
    </location>
</feature>
<feature type="binding site" evidence="8">
    <location>
        <position position="468"/>
    </location>
    <ligand>
        <name>Zn(2+)</name>
        <dbReference type="ChEBI" id="CHEBI:29105"/>
        <note>catalytic</note>
    </ligand>
</feature>
<dbReference type="InterPro" id="IPR041645">
    <property type="entry name" value="ADAMTS_CR_2"/>
</dbReference>
<feature type="binding site" evidence="8">
    <location>
        <position position="458"/>
    </location>
    <ligand>
        <name>Zn(2+)</name>
        <dbReference type="ChEBI" id="CHEBI:29105"/>
        <note>catalytic</note>
    </ligand>
</feature>
<evidence type="ECO:0000256" key="1">
    <source>
        <dbReference type="ARBA" id="ARBA00022670"/>
    </source>
</evidence>
<evidence type="ECO:0000256" key="5">
    <source>
        <dbReference type="ARBA" id="ARBA00023049"/>
    </source>
</evidence>
<evidence type="ECO:0000256" key="10">
    <source>
        <dbReference type="SAM" id="SignalP"/>
    </source>
</evidence>
<sequence>MKPIFQGLFILFWNFLLTKATRNDVNIAVVEETFVATSLPDFVKGDKSNKTNKVGETGTGVPDKIDFTVTLVDDQSQNAEPVVLKLKRTNSRNELKDVYVWRQNSRGENVLVKQNIPIDEDVALFEDKERGGVFTVKCKGMENGDCEPELLGSFYHEGSEFDLKPVTANSPKRVKRKVQKQQKNIDKHLKERRTLRRNFKKSMQAAKEAKRKRKQKLYVVQKKNHDSILPTKNDYQPRVYLQRLLGDTMTTANDIGSTSHTDQHQSQAAVLTVARMTDADGSAILQTTVTQESEALQQTSMTINTAEVHYGVELLIVVDFSIYDRFYTESEITDPTERDIDAKKSIRRYFAHIVNGSPSKSVWTSDGPVQPRQPVNVTLALQRLSTWQRTMKSMPQHDHMMLFTAHDLYFSSSFDQTDFSVAGFANVGAICNLDLENFTSVSLNEDLGDFASVHTATHELAHSLGASHDGAEHDHIAKNCSADDHFIMSPKSGVTTALTKENPNNFNCLTNEMITFMEYEFNASISEMPGQILGPNEQCKRKLGSSSFYGWGGALGEFGDICTNMACRLPSTEKSYNVYSAVRGTSCGDQKWCLNGICTRSSDAPQKDESCVHGDSERIISGKTCSQAITDLPGNCYHDFYRTQCCVSCQKAYNTSNPKGCEYGDRYTDCAQMNKIQCYEYNTECCMTCPKYDIGVPHCRYGDKWLNCQTAYCSNVTYAENCCQTCNYTPPTTTKAPPTTTTTVPTTTTTKAPPGSLCVQPGALTHGVTCKQLQSLFSSWGSDICQVARFKDDCCGSCCIDTSPLCNNLHMSSCYNSTILAACPCGCKSFATGIPACPYGDRLTDCKSYMQLGSWFCGSYAQYCCTSCNATAETFQSTGTSAQAVRNLGTIVEENLVFTPPPSFNEPVQITTSEPPSSPQQISSFQDILKQTKLKKGKHGKSKNNEVFNTNTQNRKKTFQEILEERRRQQRIRALQQRRDWARRFRGRHGF</sequence>
<gene>
    <name evidence="12" type="ORF">KUTeg_023146</name>
</gene>
<keyword evidence="9" id="KW-0175">Coiled coil</keyword>
<evidence type="ECO:0000256" key="9">
    <source>
        <dbReference type="SAM" id="Coils"/>
    </source>
</evidence>
<name>A0ABQ9E3V7_TEGGR</name>
<feature type="active site" evidence="8">
    <location>
        <position position="459"/>
    </location>
</feature>
<evidence type="ECO:0000256" key="3">
    <source>
        <dbReference type="ARBA" id="ARBA00022801"/>
    </source>
</evidence>
<evidence type="ECO:0000256" key="7">
    <source>
        <dbReference type="ARBA" id="ARBA00023180"/>
    </source>
</evidence>
<evidence type="ECO:0000259" key="11">
    <source>
        <dbReference type="PROSITE" id="PS50215"/>
    </source>
</evidence>
<evidence type="ECO:0000256" key="6">
    <source>
        <dbReference type="ARBA" id="ARBA00023157"/>
    </source>
</evidence>
<evidence type="ECO:0000256" key="8">
    <source>
        <dbReference type="PROSITE-ProRule" id="PRU00276"/>
    </source>
</evidence>
<dbReference type="Proteomes" id="UP001217089">
    <property type="component" value="Unassembled WGS sequence"/>
</dbReference>
<keyword evidence="5" id="KW-0482">Metalloprotease</keyword>
<accession>A0ABQ9E3V7</accession>
<dbReference type="PROSITE" id="PS50215">
    <property type="entry name" value="ADAM_MEPRO"/>
    <property type="match status" value="1"/>
</dbReference>
<keyword evidence="13" id="KW-1185">Reference proteome</keyword>
<organism evidence="12 13">
    <name type="scientific">Tegillarca granosa</name>
    <name type="common">Malaysian cockle</name>
    <name type="synonym">Anadara granosa</name>
    <dbReference type="NCBI Taxonomy" id="220873"/>
    <lineage>
        <taxon>Eukaryota</taxon>
        <taxon>Metazoa</taxon>
        <taxon>Spiralia</taxon>
        <taxon>Lophotrochozoa</taxon>
        <taxon>Mollusca</taxon>
        <taxon>Bivalvia</taxon>
        <taxon>Autobranchia</taxon>
        <taxon>Pteriomorphia</taxon>
        <taxon>Arcoida</taxon>
        <taxon>Arcoidea</taxon>
        <taxon>Arcidae</taxon>
        <taxon>Tegillarca</taxon>
    </lineage>
</organism>
<dbReference type="SUPFAM" id="SSF55486">
    <property type="entry name" value="Metalloproteases ('zincins'), catalytic domain"/>
    <property type="match status" value="1"/>
</dbReference>
<dbReference type="Gene3D" id="3.40.1620.60">
    <property type="match status" value="1"/>
</dbReference>
<dbReference type="Pfam" id="PF13688">
    <property type="entry name" value="Reprolysin_5"/>
    <property type="match status" value="1"/>
</dbReference>
<evidence type="ECO:0000256" key="4">
    <source>
        <dbReference type="ARBA" id="ARBA00022833"/>
    </source>
</evidence>
<keyword evidence="4 8" id="KW-0862">Zinc</keyword>